<evidence type="ECO:0000313" key="3">
    <source>
        <dbReference type="Proteomes" id="UP000697127"/>
    </source>
</evidence>
<feature type="non-terminal residue" evidence="2">
    <location>
        <position position="1"/>
    </location>
</feature>
<gene>
    <name evidence="2" type="ORF">C6P40_005207</name>
</gene>
<accession>A0A9P6WFD0</accession>
<dbReference type="EMBL" id="PUHW01000869">
    <property type="protein sequence ID" value="KAG0683196.1"/>
    <property type="molecule type" value="Genomic_DNA"/>
</dbReference>
<proteinExistence type="predicted"/>
<reference evidence="2" key="1">
    <citation type="submission" date="2020-11" db="EMBL/GenBank/DDBJ databases">
        <title>Kefir isolates.</title>
        <authorList>
            <person name="Marcisauskas S."/>
            <person name="Kim Y."/>
            <person name="Blasche S."/>
        </authorList>
    </citation>
    <scope>NUCLEOTIDE SEQUENCE</scope>
    <source>
        <strain evidence="2">Olga-1</strain>
    </source>
</reference>
<sequence>IGPTTFLCDMSIPYVRPENYTTNLDSTPQQITSIHPHVIQQDKLTANSSIQVSADSRIVEPIDLTSSISDSTKPEISNIIHTLKNNSSISIEQITASEVSPKKKKQSPPSPLTLPKRFIITNQDNK</sequence>
<feature type="non-terminal residue" evidence="2">
    <location>
        <position position="126"/>
    </location>
</feature>
<evidence type="ECO:0000313" key="2">
    <source>
        <dbReference type="EMBL" id="KAG0683196.1"/>
    </source>
</evidence>
<comment type="caution">
    <text evidence="2">The sequence shown here is derived from an EMBL/GenBank/DDBJ whole genome shotgun (WGS) entry which is preliminary data.</text>
</comment>
<evidence type="ECO:0000256" key="1">
    <source>
        <dbReference type="SAM" id="MobiDB-lite"/>
    </source>
</evidence>
<dbReference type="AlphaFoldDB" id="A0A9P6WFD0"/>
<keyword evidence="3" id="KW-1185">Reference proteome</keyword>
<organism evidence="2 3">
    <name type="scientific">Pichia californica</name>
    <dbReference type="NCBI Taxonomy" id="460514"/>
    <lineage>
        <taxon>Eukaryota</taxon>
        <taxon>Fungi</taxon>
        <taxon>Dikarya</taxon>
        <taxon>Ascomycota</taxon>
        <taxon>Saccharomycotina</taxon>
        <taxon>Pichiomycetes</taxon>
        <taxon>Pichiales</taxon>
        <taxon>Pichiaceae</taxon>
        <taxon>Pichia</taxon>
    </lineage>
</organism>
<name>A0A9P6WFD0_9ASCO</name>
<protein>
    <submittedName>
        <fullName evidence="2">Uncharacterized protein</fullName>
    </submittedName>
</protein>
<feature type="region of interest" description="Disordered" evidence="1">
    <location>
        <begin position="96"/>
        <end position="126"/>
    </location>
</feature>
<dbReference type="Proteomes" id="UP000697127">
    <property type="component" value="Unassembled WGS sequence"/>
</dbReference>